<dbReference type="PANTHER" id="PTHR24148">
    <property type="entry name" value="ANKYRIN REPEAT DOMAIN-CONTAINING PROTEIN 39 HOMOLOG-RELATED"/>
    <property type="match status" value="1"/>
</dbReference>
<dbReference type="EMBL" id="JAKWBI020000288">
    <property type="protein sequence ID" value="KAJ2897209.1"/>
    <property type="molecule type" value="Genomic_DNA"/>
</dbReference>
<protein>
    <recommendedName>
        <fullName evidence="1">Heterokaryon incompatibility domain-containing protein</fullName>
    </recommendedName>
</protein>
<gene>
    <name evidence="2" type="ORF">MKZ38_004856</name>
</gene>
<comment type="caution">
    <text evidence="2">The sequence shown here is derived from an EMBL/GenBank/DDBJ whole genome shotgun (WGS) entry which is preliminary data.</text>
</comment>
<sequence>MDLRPLEYRELHGCEIRLFRLIVLDGADLVCELRNFELGKHPKYLALSYVWGDPSQTRPIIVNGQMFCATANLHDALYKLRNMQKESGELWMWADAICVNQVDMAEKSKQVPRMGDIYRSCERVVAWLGYPPEDKAACINLFLEKATKVWALTAGSDDNYTYHTAEGTMDLYQDYGLDAEDCLRGFGYLAAFPWWERMWVVQECVIHEKEPMLLIGNYTIRRLADIVRMPEGFLDLASEAISDPQPWPTEMAALGIIQSREMYHELGTMDDTATKLNYFITGIGGTRKATQAHDMIYGLLGLTNTTGLPSELAPSYETPFPQVYQAYAKYIMEQSGSMETLHREEYHLGEYGAPSWVPDLRFPHGRKIMGVNSGLKKSGLAFSKDGCRLLSKSDFAGNVIAQFSFPGHFLDRDDDKNISANLSRLEEVIVRKAASMRNTCIKTFRDELSRMIIGWLGYGGEMFLGTQELLLDPRDGRPSPPSLPDDQNYPDGEFWKRLNVIRGALWNYTCFVLENGCVGCYRTAARVAPVNSTASKEGVYWIVAAGEPFILQQVGGGCSKFVACCHLEVQGARNPEVDIVIV</sequence>
<dbReference type="PANTHER" id="PTHR24148:SF64">
    <property type="entry name" value="HETEROKARYON INCOMPATIBILITY DOMAIN-CONTAINING PROTEIN"/>
    <property type="match status" value="1"/>
</dbReference>
<proteinExistence type="predicted"/>
<dbReference type="Pfam" id="PF06985">
    <property type="entry name" value="HET"/>
    <property type="match status" value="1"/>
</dbReference>
<evidence type="ECO:0000259" key="1">
    <source>
        <dbReference type="Pfam" id="PF06985"/>
    </source>
</evidence>
<dbReference type="InterPro" id="IPR010730">
    <property type="entry name" value="HET"/>
</dbReference>
<evidence type="ECO:0000313" key="3">
    <source>
        <dbReference type="Proteomes" id="UP001201980"/>
    </source>
</evidence>
<accession>A0AAD5WPL7</accession>
<keyword evidence="3" id="KW-1185">Reference proteome</keyword>
<reference evidence="2" key="1">
    <citation type="submission" date="2022-07" db="EMBL/GenBank/DDBJ databases">
        <title>Draft genome sequence of Zalerion maritima ATCC 34329, a (micro)plastics degrading marine fungus.</title>
        <authorList>
            <person name="Paco A."/>
            <person name="Goncalves M.F.M."/>
            <person name="Rocha-Santos T.A.P."/>
            <person name="Alves A."/>
        </authorList>
    </citation>
    <scope>NUCLEOTIDE SEQUENCE</scope>
    <source>
        <strain evidence="2">ATCC 34329</strain>
    </source>
</reference>
<dbReference type="AlphaFoldDB" id="A0AAD5WPL7"/>
<evidence type="ECO:0000313" key="2">
    <source>
        <dbReference type="EMBL" id="KAJ2897209.1"/>
    </source>
</evidence>
<dbReference type="Proteomes" id="UP001201980">
    <property type="component" value="Unassembled WGS sequence"/>
</dbReference>
<feature type="domain" description="Heterokaryon incompatibility" evidence="1">
    <location>
        <begin position="44"/>
        <end position="203"/>
    </location>
</feature>
<organism evidence="2 3">
    <name type="scientific">Zalerion maritima</name>
    <dbReference type="NCBI Taxonomy" id="339359"/>
    <lineage>
        <taxon>Eukaryota</taxon>
        <taxon>Fungi</taxon>
        <taxon>Dikarya</taxon>
        <taxon>Ascomycota</taxon>
        <taxon>Pezizomycotina</taxon>
        <taxon>Sordariomycetes</taxon>
        <taxon>Lulworthiomycetidae</taxon>
        <taxon>Lulworthiales</taxon>
        <taxon>Lulworthiaceae</taxon>
        <taxon>Zalerion</taxon>
    </lineage>
</organism>
<name>A0AAD5WPL7_9PEZI</name>
<dbReference type="InterPro" id="IPR052895">
    <property type="entry name" value="HetReg/Transcr_Mod"/>
</dbReference>